<evidence type="ECO:0000313" key="4">
    <source>
        <dbReference type="Proteomes" id="UP000029878"/>
    </source>
</evidence>
<dbReference type="GO" id="GO:0004386">
    <property type="term" value="F:helicase activity"/>
    <property type="evidence" value="ECO:0007669"/>
    <property type="project" value="InterPro"/>
</dbReference>
<dbReference type="PANTHER" id="PTHR10887:SF495">
    <property type="entry name" value="HELICASE SENATAXIN ISOFORM X1-RELATED"/>
    <property type="match status" value="1"/>
</dbReference>
<feature type="domain" description="DNA2/NAM7 helicase helicase" evidence="1">
    <location>
        <begin position="170"/>
        <end position="278"/>
    </location>
</feature>
<accession>A0A4U8S4R4</accession>
<sequence>MQSLQSYLLQGATRYLEYLEQENKGLEEIHITQVRIEKHDTLLLELDRILFSTDYLQLYIKDYVIDIDALEEKSFSELTKILRLKLSDSLLIDLANTIVHDNEEIKINQNSILSHVLGEDYKKGVPKYLRLFNDLKFLVKNIKDFCSQDSLHLALPQTKPIPLKITLDPHINNDQQEAIKGVFTHSISYVWGISGSGKTQIVLFNCLLNLITQNKKTLILAPTNTALEQIFIALITQGDKKGLMRHKFLRLGMPSSDFLQKFPDVCLQTDERESRENEENALNLFKPQTLKERLQECDVIGVTLDSFVKRYNQLSELKFAHVFLDECAFSPLIKLIAPLTLNTPITLLGDHKQLMPICHMQDSDIQNTHFEVCVWSLNTLFLEMLFKNHAMLHTQHNYDDIVFNTIAHYKLTTTHRYGNNLALILDKHVYHNGLRGEGLPTEIYYIDSAKFGPNYQYNPQNPRNENMGEANAIAALTYMLTDDYAILTPFRDQQKLLISKHISRHNIFTIHKSQGKEFDTIIFSPVKFSKHMTDSHNKAALFALNVAISRLKKRLIIVCDYAFWIRKQGQFITTLLQNANPIHLPTKHLQNPLIYHSNCNLHSNMASCNININISK</sequence>
<name>A0A4U8S4R4_9HELI</name>
<dbReference type="Proteomes" id="UP000029878">
    <property type="component" value="Unassembled WGS sequence"/>
</dbReference>
<dbReference type="SUPFAM" id="SSF52540">
    <property type="entry name" value="P-loop containing nucleoside triphosphate hydrolases"/>
    <property type="match status" value="1"/>
</dbReference>
<dbReference type="EMBL" id="JRPL02000029">
    <property type="protein sequence ID" value="TLD80716.1"/>
    <property type="molecule type" value="Genomic_DNA"/>
</dbReference>
<protein>
    <recommendedName>
        <fullName evidence="5">DNA2/NAM7 helicase-like C-terminal domain-containing protein</fullName>
    </recommendedName>
</protein>
<feature type="domain" description="DNA2/NAM7 helicase-like C-terminal" evidence="2">
    <location>
        <begin position="462"/>
        <end position="560"/>
    </location>
</feature>
<organism evidence="3 4">
    <name type="scientific">Helicobacter trogontum</name>
    <dbReference type="NCBI Taxonomy" id="50960"/>
    <lineage>
        <taxon>Bacteria</taxon>
        <taxon>Pseudomonadati</taxon>
        <taxon>Campylobacterota</taxon>
        <taxon>Epsilonproteobacteria</taxon>
        <taxon>Campylobacterales</taxon>
        <taxon>Helicobacteraceae</taxon>
        <taxon>Helicobacter</taxon>
    </lineage>
</organism>
<dbReference type="RefSeq" id="WP_052096553.1">
    <property type="nucleotide sequence ID" value="NZ_FZNG01000023.1"/>
</dbReference>
<proteinExistence type="predicted"/>
<dbReference type="InterPro" id="IPR027417">
    <property type="entry name" value="P-loop_NTPase"/>
</dbReference>
<dbReference type="AlphaFoldDB" id="A0A4U8S4R4"/>
<dbReference type="Pfam" id="PF13087">
    <property type="entry name" value="AAA_12"/>
    <property type="match status" value="1"/>
</dbReference>
<dbReference type="InterPro" id="IPR041677">
    <property type="entry name" value="DNA2/NAM7_AAA_11"/>
</dbReference>
<evidence type="ECO:0000313" key="3">
    <source>
        <dbReference type="EMBL" id="TLD80716.1"/>
    </source>
</evidence>
<dbReference type="InterPro" id="IPR041679">
    <property type="entry name" value="DNA2/NAM7-like_C"/>
</dbReference>
<reference evidence="3 4" key="1">
    <citation type="journal article" date="2014" name="Genome Announc.">
        <title>Draft genome sequences of eight enterohepatic helicobacter species isolated from both laboratory and wild rodents.</title>
        <authorList>
            <person name="Sheh A."/>
            <person name="Shen Z."/>
            <person name="Fox J.G."/>
        </authorList>
    </citation>
    <scope>NUCLEOTIDE SEQUENCE [LARGE SCALE GENOMIC DNA]</scope>
    <source>
        <strain evidence="3 4">ATCC 700114</strain>
    </source>
</reference>
<evidence type="ECO:0000259" key="1">
    <source>
        <dbReference type="Pfam" id="PF13086"/>
    </source>
</evidence>
<dbReference type="PANTHER" id="PTHR10887">
    <property type="entry name" value="DNA2/NAM7 HELICASE FAMILY"/>
    <property type="match status" value="1"/>
</dbReference>
<dbReference type="InterPro" id="IPR045055">
    <property type="entry name" value="DNA2/NAM7-like"/>
</dbReference>
<dbReference type="Gene3D" id="3.40.50.300">
    <property type="entry name" value="P-loop containing nucleotide triphosphate hydrolases"/>
    <property type="match status" value="2"/>
</dbReference>
<evidence type="ECO:0000259" key="2">
    <source>
        <dbReference type="Pfam" id="PF13087"/>
    </source>
</evidence>
<dbReference type="OrthoDB" id="9757917at2"/>
<gene>
    <name evidence="3" type="ORF">LS81_009210</name>
</gene>
<comment type="caution">
    <text evidence="3">The sequence shown here is derived from an EMBL/GenBank/DDBJ whole genome shotgun (WGS) entry which is preliminary data.</text>
</comment>
<evidence type="ECO:0008006" key="5">
    <source>
        <dbReference type="Google" id="ProtNLM"/>
    </source>
</evidence>
<feature type="domain" description="DNA2/NAM7 helicase helicase" evidence="1">
    <location>
        <begin position="280"/>
        <end position="359"/>
    </location>
</feature>
<dbReference type="Pfam" id="PF13086">
    <property type="entry name" value="AAA_11"/>
    <property type="match status" value="2"/>
</dbReference>